<dbReference type="Proteomes" id="UP000018458">
    <property type="component" value="Unassembled WGS sequence"/>
</dbReference>
<dbReference type="OrthoDB" id="9806430at2"/>
<keyword evidence="4 9" id="KW-0808">Transferase</keyword>
<dbReference type="PANTHER" id="PTHR43285">
    <property type="entry name" value="ANTHRANILATE PHOSPHORIBOSYLTRANSFERASE"/>
    <property type="match status" value="1"/>
</dbReference>
<keyword evidence="6 9" id="KW-0057">Aromatic amino acid biosynthesis</keyword>
<feature type="binding site" evidence="9">
    <location>
        <position position="79"/>
    </location>
    <ligand>
        <name>5-phospho-alpha-D-ribose 1-diphosphate</name>
        <dbReference type="ChEBI" id="CHEBI:58017"/>
    </ligand>
</feature>
<dbReference type="eggNOG" id="COG0547">
    <property type="taxonomic scope" value="Bacteria"/>
</dbReference>
<protein>
    <recommendedName>
        <fullName evidence="9">Anthranilate phosphoribosyltransferase</fullName>
        <ecNumber evidence="9">2.4.2.18</ecNumber>
    </recommendedName>
</protein>
<dbReference type="InterPro" id="IPR035902">
    <property type="entry name" value="Nuc_phospho_transferase"/>
</dbReference>
<dbReference type="InterPro" id="IPR005940">
    <property type="entry name" value="Anthranilate_Pribosyl_Tfrase"/>
</dbReference>
<dbReference type="STRING" id="762983.HMPREF9444_00784"/>
<proteinExistence type="inferred from homology"/>
<dbReference type="InterPro" id="IPR036320">
    <property type="entry name" value="Glycosyl_Trfase_fam3_N_dom_sf"/>
</dbReference>
<dbReference type="GO" id="GO:0000162">
    <property type="term" value="P:L-tryptophan biosynthetic process"/>
    <property type="evidence" value="ECO:0007669"/>
    <property type="project" value="UniProtKB-UniRule"/>
</dbReference>
<evidence type="ECO:0000256" key="6">
    <source>
        <dbReference type="ARBA" id="ARBA00023141"/>
    </source>
</evidence>
<sequence>MLNQFNKLYQGNSLSETESRDVFAEIFKGRLNEAQLSSLVTALKIKGENQDEIAGAALAMLDAAEKFPRPQIKIGEIVGTGGDCLNTINISTLSAIIASCLGLYIAKHGNRAVSSKTGASDLLKALGYNLNLSPDLSASLLLKEGFAFMFAQTYHKAMKFAAPVRQSLQTRTIFNLLGPLTNPAHPDYELLGVYDKELLPLMAKTLYKTGIKRALCVNGNGMDEIAPFGITHYAELKEDGTVITGFMTKETFGITDEYTQEDLKGGSPEDNATIALNILQGKGTAAQNAAIAVNTSALLYLANRVSSFKEGYDMALAAIKSGIGIKKLYSLRSYNEEK</sequence>
<dbReference type="AlphaFoldDB" id="E8LJ86"/>
<feature type="binding site" evidence="9">
    <location>
        <position position="110"/>
    </location>
    <ligand>
        <name>anthranilate</name>
        <dbReference type="ChEBI" id="CHEBI:16567"/>
        <label>1</label>
    </ligand>
</feature>
<evidence type="ECO:0000313" key="13">
    <source>
        <dbReference type="Proteomes" id="UP000018458"/>
    </source>
</evidence>
<gene>
    <name evidence="9 12" type="primary">trpD</name>
    <name evidence="12" type="ORF">HMPREF9444_00784</name>
</gene>
<comment type="similarity">
    <text evidence="9">Belongs to the anthranilate phosphoribosyltransferase family.</text>
</comment>
<keyword evidence="13" id="KW-1185">Reference proteome</keyword>
<feature type="binding site" evidence="9">
    <location>
        <begin position="82"/>
        <end position="83"/>
    </location>
    <ligand>
        <name>5-phospho-alpha-D-ribose 1-diphosphate</name>
        <dbReference type="ChEBI" id="CHEBI:58017"/>
    </ligand>
</feature>
<dbReference type="GO" id="GO:0005829">
    <property type="term" value="C:cytosol"/>
    <property type="evidence" value="ECO:0007669"/>
    <property type="project" value="TreeGrafter"/>
</dbReference>
<comment type="function">
    <text evidence="9">Catalyzes the transfer of the phosphoribosyl group of 5-phosphorylribose-1-pyrophosphate (PRPP) to anthranilate to yield N-(5'-phosphoribosyl)-anthranilate (PRA).</text>
</comment>
<dbReference type="UniPathway" id="UPA00035">
    <property type="reaction ID" value="UER00041"/>
</dbReference>
<dbReference type="Pfam" id="PF02885">
    <property type="entry name" value="Glycos_trans_3N"/>
    <property type="match status" value="1"/>
</dbReference>
<comment type="caution">
    <text evidence="9">Lacks conserved residue(s) required for the propagation of feature annotation.</text>
</comment>
<dbReference type="GO" id="GO:0000287">
    <property type="term" value="F:magnesium ion binding"/>
    <property type="evidence" value="ECO:0007669"/>
    <property type="project" value="UniProtKB-UniRule"/>
</dbReference>
<accession>E8LJ86</accession>
<feature type="binding site" evidence="9">
    <location>
        <position position="165"/>
    </location>
    <ligand>
        <name>anthranilate</name>
        <dbReference type="ChEBI" id="CHEBI:16567"/>
        <label>2</label>
    </ligand>
</feature>
<evidence type="ECO:0000259" key="10">
    <source>
        <dbReference type="Pfam" id="PF00591"/>
    </source>
</evidence>
<keyword evidence="5 9" id="KW-0822">Tryptophan biosynthesis</keyword>
<dbReference type="SUPFAM" id="SSF52418">
    <property type="entry name" value="Nucleoside phosphorylase/phosphoribosyltransferase catalytic domain"/>
    <property type="match status" value="1"/>
</dbReference>
<feature type="binding site" evidence="9">
    <location>
        <begin position="89"/>
        <end position="92"/>
    </location>
    <ligand>
        <name>5-phospho-alpha-D-ribose 1-diphosphate</name>
        <dbReference type="ChEBI" id="CHEBI:58017"/>
    </ligand>
</feature>
<evidence type="ECO:0000256" key="8">
    <source>
        <dbReference type="ARBA" id="ARBA00061188"/>
    </source>
</evidence>
<evidence type="ECO:0000256" key="9">
    <source>
        <dbReference type="HAMAP-Rule" id="MF_00211"/>
    </source>
</evidence>
<dbReference type="Gene3D" id="1.20.970.10">
    <property type="entry name" value="Transferase, Pyrimidine Nucleoside Phosphorylase, Chain C"/>
    <property type="match status" value="1"/>
</dbReference>
<dbReference type="EMBL" id="AEVO01000036">
    <property type="protein sequence ID" value="EFY07416.1"/>
    <property type="molecule type" value="Genomic_DNA"/>
</dbReference>
<dbReference type="PANTHER" id="PTHR43285:SF2">
    <property type="entry name" value="ANTHRANILATE PHOSPHORIBOSYLTRANSFERASE"/>
    <property type="match status" value="1"/>
</dbReference>
<dbReference type="HAMAP" id="MF_00211">
    <property type="entry name" value="TrpD"/>
    <property type="match status" value="1"/>
</dbReference>
<dbReference type="SUPFAM" id="SSF47648">
    <property type="entry name" value="Nucleoside phosphorylase/phosphoribosyltransferase N-terminal domain"/>
    <property type="match status" value="1"/>
</dbReference>
<evidence type="ECO:0000256" key="4">
    <source>
        <dbReference type="ARBA" id="ARBA00022679"/>
    </source>
</evidence>
<comment type="cofactor">
    <cofactor evidence="9">
        <name>Mg(2+)</name>
        <dbReference type="ChEBI" id="CHEBI:18420"/>
    </cofactor>
    <text evidence="9">Binds 2 magnesium ions per monomer.</text>
</comment>
<dbReference type="Pfam" id="PF00591">
    <property type="entry name" value="Glycos_transf_3"/>
    <property type="match status" value="1"/>
</dbReference>
<feature type="binding site" evidence="9">
    <location>
        <position position="79"/>
    </location>
    <ligand>
        <name>anthranilate</name>
        <dbReference type="ChEBI" id="CHEBI:16567"/>
        <label>1</label>
    </ligand>
</feature>
<comment type="pathway">
    <text evidence="1 9">Amino-acid biosynthesis; L-tryptophan biosynthesis; L-tryptophan from chorismate: step 2/5.</text>
</comment>
<feature type="binding site" evidence="9">
    <location>
        <position position="91"/>
    </location>
    <ligand>
        <name>Mg(2+)</name>
        <dbReference type="ChEBI" id="CHEBI:18420"/>
        <label>1</label>
    </ligand>
</feature>
<comment type="caution">
    <text evidence="12">The sequence shown here is derived from an EMBL/GenBank/DDBJ whole genome shotgun (WGS) entry which is preliminary data.</text>
</comment>
<dbReference type="EC" id="2.4.2.18" evidence="9"/>
<evidence type="ECO:0000259" key="11">
    <source>
        <dbReference type="Pfam" id="PF02885"/>
    </source>
</evidence>
<dbReference type="FunFam" id="3.40.1030.10:FF:000002">
    <property type="entry name" value="Anthranilate phosphoribosyltransferase"/>
    <property type="match status" value="1"/>
</dbReference>
<keyword evidence="9" id="KW-0479">Metal-binding</keyword>
<comment type="catalytic activity">
    <reaction evidence="7 9">
        <text>N-(5-phospho-beta-D-ribosyl)anthranilate + diphosphate = 5-phospho-alpha-D-ribose 1-diphosphate + anthranilate</text>
        <dbReference type="Rhea" id="RHEA:11768"/>
        <dbReference type="ChEBI" id="CHEBI:16567"/>
        <dbReference type="ChEBI" id="CHEBI:18277"/>
        <dbReference type="ChEBI" id="CHEBI:33019"/>
        <dbReference type="ChEBI" id="CHEBI:58017"/>
        <dbReference type="EC" id="2.4.2.18"/>
    </reaction>
</comment>
<dbReference type="HOGENOM" id="CLU_034315_2_1_6"/>
<feature type="binding site" evidence="9">
    <location>
        <position position="119"/>
    </location>
    <ligand>
        <name>5-phospho-alpha-D-ribose 1-diphosphate</name>
        <dbReference type="ChEBI" id="CHEBI:58017"/>
    </ligand>
</feature>
<feature type="binding site" evidence="9">
    <location>
        <position position="87"/>
    </location>
    <ligand>
        <name>5-phospho-alpha-D-ribose 1-diphosphate</name>
        <dbReference type="ChEBI" id="CHEBI:58017"/>
    </ligand>
</feature>
<comment type="similarity">
    <text evidence="8">In the C-terminal section; belongs to the anthranilate phosphoribosyltransferase family.</text>
</comment>
<name>E8LJ86_SUCHY</name>
<dbReference type="NCBIfam" id="TIGR01245">
    <property type="entry name" value="trpD"/>
    <property type="match status" value="1"/>
</dbReference>
<dbReference type="GO" id="GO:0004048">
    <property type="term" value="F:anthranilate phosphoribosyltransferase activity"/>
    <property type="evidence" value="ECO:0007669"/>
    <property type="project" value="UniProtKB-UniRule"/>
</dbReference>
<keyword evidence="9" id="KW-0460">Magnesium</keyword>
<dbReference type="InterPro" id="IPR000312">
    <property type="entry name" value="Glycosyl_Trfase_fam3"/>
</dbReference>
<feature type="binding site" evidence="9">
    <location>
        <position position="224"/>
    </location>
    <ligand>
        <name>Mg(2+)</name>
        <dbReference type="ChEBI" id="CHEBI:18420"/>
        <label>2</label>
    </ligand>
</feature>
<feature type="domain" description="Glycosyl transferase family 3 N-terminal" evidence="11">
    <location>
        <begin position="6"/>
        <end position="64"/>
    </location>
</feature>
<evidence type="ECO:0000313" key="12">
    <source>
        <dbReference type="EMBL" id="EFY07416.1"/>
    </source>
</evidence>
<dbReference type="RefSeq" id="WP_009142996.1">
    <property type="nucleotide sequence ID" value="NZ_GL830973.1"/>
</dbReference>
<keyword evidence="3 9" id="KW-0328">Glycosyltransferase</keyword>
<organism evidence="12 13">
    <name type="scientific">Succinatimonas hippei (strain DSM 22608 / JCM 16073 / KCTC 15190 / YIT 12066)</name>
    <dbReference type="NCBI Taxonomy" id="762983"/>
    <lineage>
        <taxon>Bacteria</taxon>
        <taxon>Pseudomonadati</taxon>
        <taxon>Pseudomonadota</taxon>
        <taxon>Gammaproteobacteria</taxon>
        <taxon>Aeromonadales</taxon>
        <taxon>Succinivibrionaceae</taxon>
        <taxon>Succinatimonas</taxon>
    </lineage>
</organism>
<feature type="binding site" evidence="9">
    <location>
        <position position="224"/>
    </location>
    <ligand>
        <name>Mg(2+)</name>
        <dbReference type="ChEBI" id="CHEBI:18420"/>
        <label>1</label>
    </ligand>
</feature>
<comment type="subunit">
    <text evidence="9">Homodimer.</text>
</comment>
<keyword evidence="2 9" id="KW-0028">Amino-acid biosynthesis</keyword>
<evidence type="ECO:0000256" key="1">
    <source>
        <dbReference type="ARBA" id="ARBA00004907"/>
    </source>
</evidence>
<evidence type="ECO:0000256" key="3">
    <source>
        <dbReference type="ARBA" id="ARBA00022676"/>
    </source>
</evidence>
<feature type="binding site" evidence="9">
    <location>
        <begin position="107"/>
        <end position="115"/>
    </location>
    <ligand>
        <name>5-phospho-alpha-D-ribose 1-diphosphate</name>
        <dbReference type="ChEBI" id="CHEBI:58017"/>
    </ligand>
</feature>
<evidence type="ECO:0000256" key="5">
    <source>
        <dbReference type="ARBA" id="ARBA00022822"/>
    </source>
</evidence>
<feature type="domain" description="Glycosyl transferase family 3" evidence="10">
    <location>
        <begin position="77"/>
        <end position="322"/>
    </location>
</feature>
<evidence type="ECO:0000256" key="2">
    <source>
        <dbReference type="ARBA" id="ARBA00022605"/>
    </source>
</evidence>
<feature type="binding site" evidence="9">
    <location>
        <position position="223"/>
    </location>
    <ligand>
        <name>Mg(2+)</name>
        <dbReference type="ChEBI" id="CHEBI:18420"/>
        <label>2</label>
    </ligand>
</feature>
<dbReference type="Gene3D" id="3.40.1030.10">
    <property type="entry name" value="Nucleoside phosphorylase/phosphoribosyltransferase catalytic domain"/>
    <property type="match status" value="1"/>
</dbReference>
<reference evidence="12 13" key="1">
    <citation type="submission" date="2011-01" db="EMBL/GenBank/DDBJ databases">
        <authorList>
            <person name="Weinstock G."/>
            <person name="Sodergren E."/>
            <person name="Clifton S."/>
            <person name="Fulton L."/>
            <person name="Fulton B."/>
            <person name="Courtney L."/>
            <person name="Fronick C."/>
            <person name="Harrison M."/>
            <person name="Strong C."/>
            <person name="Farmer C."/>
            <person name="Delahaunty K."/>
            <person name="Markovic C."/>
            <person name="Hall O."/>
            <person name="Minx P."/>
            <person name="Tomlinson C."/>
            <person name="Mitreva M."/>
            <person name="Hou S."/>
            <person name="Chen J."/>
            <person name="Wollam A."/>
            <person name="Pepin K.H."/>
            <person name="Johnson M."/>
            <person name="Bhonagiri V."/>
            <person name="Zhang X."/>
            <person name="Suruliraj S."/>
            <person name="Warren W."/>
            <person name="Chinwalla A."/>
            <person name="Mardis E.R."/>
            <person name="Wilson R.K."/>
        </authorList>
    </citation>
    <scope>NUCLEOTIDE SEQUENCE [LARGE SCALE GENOMIC DNA]</scope>
    <source>
        <strain evidence="13">DSM 22608 / JCM 16073 / KCTC 15190 / YIT 12066</strain>
    </source>
</reference>
<evidence type="ECO:0000256" key="7">
    <source>
        <dbReference type="ARBA" id="ARBA00052328"/>
    </source>
</evidence>
<dbReference type="InterPro" id="IPR017459">
    <property type="entry name" value="Glycosyl_Trfase_fam3_N_dom"/>
</dbReference>